<evidence type="ECO:0000313" key="2">
    <source>
        <dbReference type="Proteomes" id="UP000184196"/>
    </source>
</evidence>
<name>A0A1M4WFQ5_9FIRM</name>
<reference evidence="2" key="1">
    <citation type="submission" date="2016-11" db="EMBL/GenBank/DDBJ databases">
        <authorList>
            <person name="Varghese N."/>
            <person name="Submissions S."/>
        </authorList>
    </citation>
    <scope>NUCLEOTIDE SEQUENCE [LARGE SCALE GENOMIC DNA]</scope>
    <source>
        <strain evidence="2">DSM 11792</strain>
    </source>
</reference>
<dbReference type="EMBL" id="FQUW01000009">
    <property type="protein sequence ID" value="SHE80054.1"/>
    <property type="molecule type" value="Genomic_DNA"/>
</dbReference>
<dbReference type="Proteomes" id="UP000184196">
    <property type="component" value="Unassembled WGS sequence"/>
</dbReference>
<accession>A0A1M4WFQ5</accession>
<protein>
    <submittedName>
        <fullName evidence="1">DGC domain-containing protein</fullName>
    </submittedName>
</protein>
<gene>
    <name evidence="1" type="ORF">SAMN02745218_00823</name>
</gene>
<keyword evidence="2" id="KW-1185">Reference proteome</keyword>
<sequence>MADTCTCTCEAAPVLIFPCSGGSNVGQIANQAAVELTREGISESSFAWPG</sequence>
<proteinExistence type="predicted"/>
<dbReference type="InterPro" id="IPR014958">
    <property type="entry name" value="DGC"/>
</dbReference>
<dbReference type="Pfam" id="PF08859">
    <property type="entry name" value="DGC"/>
    <property type="match status" value="1"/>
</dbReference>
<evidence type="ECO:0000313" key="1">
    <source>
        <dbReference type="EMBL" id="SHE80054.1"/>
    </source>
</evidence>
<organism evidence="1 2">
    <name type="scientific">Desulfofundulus australicus DSM 11792</name>
    <dbReference type="NCBI Taxonomy" id="1121425"/>
    <lineage>
        <taxon>Bacteria</taxon>
        <taxon>Bacillati</taxon>
        <taxon>Bacillota</taxon>
        <taxon>Clostridia</taxon>
        <taxon>Eubacteriales</taxon>
        <taxon>Peptococcaceae</taxon>
        <taxon>Desulfofundulus</taxon>
    </lineage>
</organism>
<dbReference type="AlphaFoldDB" id="A0A1M4WFQ5"/>